<evidence type="ECO:0000256" key="1">
    <source>
        <dbReference type="ARBA" id="ARBA00002324"/>
    </source>
</evidence>
<dbReference type="HAMAP" id="MF_00244">
    <property type="entry name" value="NaMN_adenylyltr"/>
    <property type="match status" value="1"/>
</dbReference>
<dbReference type="InterPro" id="IPR005248">
    <property type="entry name" value="NadD/NMNAT"/>
</dbReference>
<dbReference type="PANTHER" id="PTHR39321">
    <property type="entry name" value="NICOTINATE-NUCLEOTIDE ADENYLYLTRANSFERASE-RELATED"/>
    <property type="match status" value="1"/>
</dbReference>
<keyword evidence="8 10" id="KW-0520">NAD</keyword>
<evidence type="ECO:0000259" key="12">
    <source>
        <dbReference type="Pfam" id="PF01467"/>
    </source>
</evidence>
<dbReference type="GO" id="GO:0009435">
    <property type="term" value="P:NAD+ biosynthetic process"/>
    <property type="evidence" value="ECO:0007669"/>
    <property type="project" value="UniProtKB-UniRule"/>
</dbReference>
<dbReference type="Gene3D" id="3.40.50.620">
    <property type="entry name" value="HUPs"/>
    <property type="match status" value="1"/>
</dbReference>
<dbReference type="GO" id="GO:0004515">
    <property type="term" value="F:nicotinate-nucleotide adenylyltransferase activity"/>
    <property type="evidence" value="ECO:0007669"/>
    <property type="project" value="UniProtKB-UniRule"/>
</dbReference>
<dbReference type="EC" id="2.7.7.18" evidence="10"/>
<keyword evidence="6 10" id="KW-0547">Nucleotide-binding</keyword>
<dbReference type="PANTHER" id="PTHR39321:SF3">
    <property type="entry name" value="PHOSPHOPANTETHEINE ADENYLYLTRANSFERASE"/>
    <property type="match status" value="1"/>
</dbReference>
<evidence type="ECO:0000256" key="10">
    <source>
        <dbReference type="HAMAP-Rule" id="MF_00244"/>
    </source>
</evidence>
<evidence type="ECO:0000256" key="4">
    <source>
        <dbReference type="ARBA" id="ARBA00022679"/>
    </source>
</evidence>
<reference evidence="13 14" key="1">
    <citation type="journal article" date="2019" name="Nat. Microbiol.">
        <title>Mediterranean grassland soil C-N compound turnover is dependent on rainfall and depth, and is mediated by genomically divergent microorganisms.</title>
        <authorList>
            <person name="Diamond S."/>
            <person name="Andeer P.F."/>
            <person name="Li Z."/>
            <person name="Crits-Christoph A."/>
            <person name="Burstein D."/>
            <person name="Anantharaman K."/>
            <person name="Lane K.R."/>
            <person name="Thomas B.C."/>
            <person name="Pan C."/>
            <person name="Northen T.R."/>
            <person name="Banfield J.F."/>
        </authorList>
    </citation>
    <scope>NUCLEOTIDE SEQUENCE [LARGE SCALE GENOMIC DNA]</scope>
    <source>
        <strain evidence="13">WS_9</strain>
    </source>
</reference>
<dbReference type="NCBIfam" id="TIGR00125">
    <property type="entry name" value="cyt_tran_rel"/>
    <property type="match status" value="1"/>
</dbReference>
<accession>A0A538TUG2</accession>
<comment type="function">
    <text evidence="1 10">Catalyzes the reversible adenylation of nicotinate mononucleotide (NaMN) to nicotinic acid adenine dinucleotide (NaAD).</text>
</comment>
<evidence type="ECO:0000256" key="7">
    <source>
        <dbReference type="ARBA" id="ARBA00022840"/>
    </source>
</evidence>
<keyword evidence="5 10" id="KW-0548">Nucleotidyltransferase</keyword>
<feature type="domain" description="Cytidyltransferase-like" evidence="12">
    <location>
        <begin position="64"/>
        <end position="224"/>
    </location>
</feature>
<keyword evidence="3 10" id="KW-0662">Pyridine nucleotide biosynthesis</keyword>
<dbReference type="SUPFAM" id="SSF52374">
    <property type="entry name" value="Nucleotidylyl transferase"/>
    <property type="match status" value="1"/>
</dbReference>
<dbReference type="NCBIfam" id="NF000840">
    <property type="entry name" value="PRK00071.1-3"/>
    <property type="match status" value="1"/>
</dbReference>
<dbReference type="NCBIfam" id="TIGR00482">
    <property type="entry name" value="nicotinate (nicotinamide) nucleotide adenylyltransferase"/>
    <property type="match status" value="1"/>
</dbReference>
<dbReference type="Proteomes" id="UP000317691">
    <property type="component" value="Unassembled WGS sequence"/>
</dbReference>
<evidence type="ECO:0000256" key="9">
    <source>
        <dbReference type="ARBA" id="ARBA00048721"/>
    </source>
</evidence>
<comment type="pathway">
    <text evidence="2 10">Cofactor biosynthesis; NAD(+) biosynthesis; deamido-NAD(+) from nicotinate D-ribonucleotide: step 1/1.</text>
</comment>
<evidence type="ECO:0000256" key="6">
    <source>
        <dbReference type="ARBA" id="ARBA00022741"/>
    </source>
</evidence>
<evidence type="ECO:0000256" key="5">
    <source>
        <dbReference type="ARBA" id="ARBA00022695"/>
    </source>
</evidence>
<comment type="catalytic activity">
    <reaction evidence="9 10">
        <text>nicotinate beta-D-ribonucleotide + ATP + H(+) = deamido-NAD(+) + diphosphate</text>
        <dbReference type="Rhea" id="RHEA:22860"/>
        <dbReference type="ChEBI" id="CHEBI:15378"/>
        <dbReference type="ChEBI" id="CHEBI:30616"/>
        <dbReference type="ChEBI" id="CHEBI:33019"/>
        <dbReference type="ChEBI" id="CHEBI:57502"/>
        <dbReference type="ChEBI" id="CHEBI:58437"/>
        <dbReference type="EC" id="2.7.7.18"/>
    </reaction>
</comment>
<comment type="similarity">
    <text evidence="10">Belongs to the NadD family.</text>
</comment>
<evidence type="ECO:0000256" key="11">
    <source>
        <dbReference type="SAM" id="MobiDB-lite"/>
    </source>
</evidence>
<dbReference type="CDD" id="cd02165">
    <property type="entry name" value="NMNAT"/>
    <property type="match status" value="1"/>
</dbReference>
<name>A0A538TUG2_UNCEI</name>
<gene>
    <name evidence="10" type="primary">nadD</name>
    <name evidence="13" type="ORF">E6K79_00515</name>
</gene>
<comment type="caution">
    <text evidence="13">The sequence shown here is derived from an EMBL/GenBank/DDBJ whole genome shotgun (WGS) entry which is preliminary data.</text>
</comment>
<evidence type="ECO:0000313" key="14">
    <source>
        <dbReference type="Proteomes" id="UP000317691"/>
    </source>
</evidence>
<feature type="region of interest" description="Disordered" evidence="11">
    <location>
        <begin position="1"/>
        <end position="59"/>
    </location>
</feature>
<keyword evidence="4 10" id="KW-0808">Transferase</keyword>
<evidence type="ECO:0000313" key="13">
    <source>
        <dbReference type="EMBL" id="TMQ67259.1"/>
    </source>
</evidence>
<evidence type="ECO:0000256" key="2">
    <source>
        <dbReference type="ARBA" id="ARBA00005019"/>
    </source>
</evidence>
<feature type="compositionally biased region" description="Basic and acidic residues" evidence="11">
    <location>
        <begin position="29"/>
        <end position="42"/>
    </location>
</feature>
<sequence length="255" mass="28776">MGQRVAALPGRRTRAEEEARRSGYGAPRGRGERRLRRCEGPRPEAPAGARGSEGVTRRPARTGIFGGTFDPIHVGHLIMADEVMSRLKLQRLLFMPASRPAHKRSRALTSVEDRIAMLRLAIRGHQGFAVSRIEADGSGVSFTARTLETLAAKLPGELYFIMGQDSLEEFHTWKDPERITRLARLVVLPRGDHDLPSLDPSLRRRVVFLRPPRIGISSTEIRRRIRRGLPVRYWIPDAVLSYVTRHGLYGIRRRG</sequence>
<dbReference type="GO" id="GO:0005524">
    <property type="term" value="F:ATP binding"/>
    <property type="evidence" value="ECO:0007669"/>
    <property type="project" value="UniProtKB-KW"/>
</dbReference>
<keyword evidence="7 10" id="KW-0067">ATP-binding</keyword>
<dbReference type="InterPro" id="IPR014729">
    <property type="entry name" value="Rossmann-like_a/b/a_fold"/>
</dbReference>
<evidence type="ECO:0000256" key="8">
    <source>
        <dbReference type="ARBA" id="ARBA00023027"/>
    </source>
</evidence>
<proteinExistence type="inferred from homology"/>
<dbReference type="EMBL" id="VBOZ01000002">
    <property type="protein sequence ID" value="TMQ67259.1"/>
    <property type="molecule type" value="Genomic_DNA"/>
</dbReference>
<dbReference type="Pfam" id="PF01467">
    <property type="entry name" value="CTP_transf_like"/>
    <property type="match status" value="1"/>
</dbReference>
<dbReference type="InterPro" id="IPR004821">
    <property type="entry name" value="Cyt_trans-like"/>
</dbReference>
<dbReference type="UniPathway" id="UPA00253">
    <property type="reaction ID" value="UER00332"/>
</dbReference>
<dbReference type="AlphaFoldDB" id="A0A538TUG2"/>
<protein>
    <recommendedName>
        <fullName evidence="10">Probable nicotinate-nucleotide adenylyltransferase</fullName>
        <ecNumber evidence="10">2.7.7.18</ecNumber>
    </recommendedName>
    <alternativeName>
        <fullName evidence="10">Deamido-NAD(+) diphosphorylase</fullName>
    </alternativeName>
    <alternativeName>
        <fullName evidence="10">Deamido-NAD(+) pyrophosphorylase</fullName>
    </alternativeName>
    <alternativeName>
        <fullName evidence="10">Nicotinate mononucleotide adenylyltransferase</fullName>
        <shortName evidence="10">NaMN adenylyltransferase</shortName>
    </alternativeName>
</protein>
<evidence type="ECO:0000256" key="3">
    <source>
        <dbReference type="ARBA" id="ARBA00022642"/>
    </source>
</evidence>
<organism evidence="13 14">
    <name type="scientific">Eiseniibacteriota bacterium</name>
    <dbReference type="NCBI Taxonomy" id="2212470"/>
    <lineage>
        <taxon>Bacteria</taxon>
        <taxon>Candidatus Eiseniibacteriota</taxon>
    </lineage>
</organism>